<proteinExistence type="predicted"/>
<evidence type="ECO:0000256" key="2">
    <source>
        <dbReference type="ARBA" id="ARBA00022737"/>
    </source>
</evidence>
<keyword evidence="6" id="KW-0418">Kinase</keyword>
<name>A0ABS2A6R2_9ACTN</name>
<dbReference type="EMBL" id="JAENHP010000002">
    <property type="protein sequence ID" value="MBM2615521.1"/>
    <property type="molecule type" value="Genomic_DNA"/>
</dbReference>
<dbReference type="Gene3D" id="1.25.40.10">
    <property type="entry name" value="Tetratricopeptide repeat domain"/>
    <property type="match status" value="1"/>
</dbReference>
<keyword evidence="7" id="KW-1185">Reference proteome</keyword>
<dbReference type="SUPFAM" id="SSF50998">
    <property type="entry name" value="Quinoprotein alcohol dehydrogenase-like"/>
    <property type="match status" value="1"/>
</dbReference>
<evidence type="ECO:0000313" key="7">
    <source>
        <dbReference type="Proteomes" id="UP000632138"/>
    </source>
</evidence>
<dbReference type="PROSITE" id="PS50082">
    <property type="entry name" value="WD_REPEATS_2"/>
    <property type="match status" value="1"/>
</dbReference>
<dbReference type="PROSITE" id="PS00108">
    <property type="entry name" value="PROTEIN_KINASE_ST"/>
    <property type="match status" value="1"/>
</dbReference>
<keyword evidence="1 3" id="KW-0853">WD repeat</keyword>
<dbReference type="CDD" id="cd14014">
    <property type="entry name" value="STKc_PknB_like"/>
    <property type="match status" value="1"/>
</dbReference>
<dbReference type="InterPro" id="IPR000719">
    <property type="entry name" value="Prot_kinase_dom"/>
</dbReference>
<gene>
    <name evidence="6" type="ORF">JIG36_08075</name>
</gene>
<feature type="domain" description="Protein kinase" evidence="5">
    <location>
        <begin position="13"/>
        <end position="256"/>
    </location>
</feature>
<sequence>MAWTTGEIVLGQYQVLGEPLGGGMGVVHRVRHLGWEVDLAVKTPRATASFTRFETEAGTWVGLGLHPHTVNCVYVRTVEGTPRVFAEWVAGGSLAEAIRDGRLDRAAMLDVAIQTAWGLRHAHDNGLVHQDMKPANVMLEPDGTAKVTDFGLAVAASEGTVSGGTPAYCSPEQAAAAAGDRGARLTAATDVWSWAVTVAEMVAGRRITRFGQAAAEALETVRAELPAEIAELLADCFARRPEGFGEVVERLTTIYADLTGEPYPRPVPRPALLRADGLSNQALSLLDLGRVEEAESVWREAVRADPHHLPTVYNFGLHRWRTGRMTGEEVVSAVEAAGAGERGLGALLLGSVELERHEDDRAGELLREAAAADPASAEAVAALRERASRAPGISAEVNTGEVRTMAVTPGGRQVLYGIQGGALYLWASEDGEPRKLSEGAQVTAIALDGSGRLAAVLREDGSITLLDVAGGTPRGWKRHEPGAISVAVSGDGRHVAAGHRNGRIQIWATGASGGPVVLTGHTGQVTSLALSHTGQRALSASFEGDNGDGTVRHWALPTRRCVSTWTGPRRGTLASGAPWVHFTGDKAVVSADARYAVAAWQDGPLVVWDARRGETVSEAPHRLRYEIVLALAPGARHLLAGGPSRSVQILNPRDGRSLRAFDDDLPELMLGVEAGAVSPDGGVVALGGPYQVVVRAMPGSGYQAPWCYARPRPAPELHRAEESFDELLARARTLFEEDRFAEVATLLRSARDVPGYNRHPELLTAWRSLLPHGRRAALIAAWELYNADGRNLFTQPPTVALRGDGLAMATGRWTGHIDLWDFPGARIAGTFEPGPGGKAREIRWVADGHRLVVLTWDGTLRLLDIRDGRSEVIGGTRRITAFDLDPAGERILFGDESGRLRLQGLETGGTPVTVQGHDAPVAAVAVSSDGTRLVSLDKGNEVRMWRPDARRPEWTMRARLWNDARLHFGPDDRTVLLDEHMTLTGLDAASGRRRYSFESLRGGMSGLTNLALTPDRRLAATPDRGRLVVWETGTGRVRHELALPEDPRIFALGPDGTFAVVAGRTDTVGIWDLTTGACLRTMEGHRTDLHVARLSGDGTLMVTVDIGGGLRAWELAWEADLG</sequence>
<dbReference type="PROSITE" id="PS50294">
    <property type="entry name" value="WD_REPEATS_REGION"/>
    <property type="match status" value="1"/>
</dbReference>
<dbReference type="SMART" id="SM00220">
    <property type="entry name" value="S_TKc"/>
    <property type="match status" value="1"/>
</dbReference>
<dbReference type="SUPFAM" id="SSF69322">
    <property type="entry name" value="Tricorn protease domain 2"/>
    <property type="match status" value="1"/>
</dbReference>
<dbReference type="Pfam" id="PF00069">
    <property type="entry name" value="Pkinase"/>
    <property type="match status" value="1"/>
</dbReference>
<dbReference type="Pfam" id="PF00400">
    <property type="entry name" value="WD40"/>
    <property type="match status" value="3"/>
</dbReference>
<accession>A0ABS2A6R2</accession>
<dbReference type="InterPro" id="IPR019734">
    <property type="entry name" value="TPR_rpt"/>
</dbReference>
<organism evidence="6 7">
    <name type="scientific">Paractinoplanes ovalisporus</name>
    <dbReference type="NCBI Taxonomy" id="2810368"/>
    <lineage>
        <taxon>Bacteria</taxon>
        <taxon>Bacillati</taxon>
        <taxon>Actinomycetota</taxon>
        <taxon>Actinomycetes</taxon>
        <taxon>Micromonosporales</taxon>
        <taxon>Micromonosporaceae</taxon>
        <taxon>Paractinoplanes</taxon>
    </lineage>
</organism>
<dbReference type="InterPro" id="IPR015943">
    <property type="entry name" value="WD40/YVTN_repeat-like_dom_sf"/>
</dbReference>
<dbReference type="Gene3D" id="2.130.10.10">
    <property type="entry name" value="YVTN repeat-like/Quinoprotein amine dehydrogenase"/>
    <property type="match status" value="4"/>
</dbReference>
<dbReference type="InterPro" id="IPR001680">
    <property type="entry name" value="WD40_rpt"/>
</dbReference>
<dbReference type="InterPro" id="IPR008271">
    <property type="entry name" value="Ser/Thr_kinase_AS"/>
</dbReference>
<dbReference type="PROSITE" id="PS50005">
    <property type="entry name" value="TPR"/>
    <property type="match status" value="1"/>
</dbReference>
<dbReference type="SUPFAM" id="SSF48452">
    <property type="entry name" value="TPR-like"/>
    <property type="match status" value="1"/>
</dbReference>
<dbReference type="PROSITE" id="PS50011">
    <property type="entry name" value="PROTEIN_KINASE_DOM"/>
    <property type="match status" value="1"/>
</dbReference>
<evidence type="ECO:0000256" key="4">
    <source>
        <dbReference type="PROSITE-ProRule" id="PRU00339"/>
    </source>
</evidence>
<evidence type="ECO:0000256" key="1">
    <source>
        <dbReference type="ARBA" id="ARBA00022574"/>
    </source>
</evidence>
<keyword evidence="2" id="KW-0677">Repeat</keyword>
<dbReference type="SUPFAM" id="SSF56112">
    <property type="entry name" value="Protein kinase-like (PK-like)"/>
    <property type="match status" value="1"/>
</dbReference>
<keyword evidence="4" id="KW-0802">TPR repeat</keyword>
<dbReference type="PANTHER" id="PTHR22847:SF637">
    <property type="entry name" value="WD REPEAT DOMAIN 5B"/>
    <property type="match status" value="1"/>
</dbReference>
<dbReference type="GO" id="GO:0016301">
    <property type="term" value="F:kinase activity"/>
    <property type="evidence" value="ECO:0007669"/>
    <property type="project" value="UniProtKB-KW"/>
</dbReference>
<feature type="repeat" description="TPR" evidence="4">
    <location>
        <begin position="275"/>
        <end position="308"/>
    </location>
</feature>
<reference evidence="6 7" key="1">
    <citation type="submission" date="2021-01" db="EMBL/GenBank/DDBJ databases">
        <title>Actinoplanes sp. nov. LDG1-06 isolated from lichen.</title>
        <authorList>
            <person name="Saeng-In P."/>
            <person name="Phongsopitanun W."/>
            <person name="Kanchanasin P."/>
            <person name="Yuki M."/>
            <person name="Kudo T."/>
            <person name="Ohkuma M."/>
            <person name="Tanasupawat S."/>
        </authorList>
    </citation>
    <scope>NUCLEOTIDE SEQUENCE [LARGE SCALE GENOMIC DNA]</scope>
    <source>
        <strain evidence="6 7">LDG1-06</strain>
    </source>
</reference>
<dbReference type="Proteomes" id="UP000632138">
    <property type="component" value="Unassembled WGS sequence"/>
</dbReference>
<dbReference type="InterPro" id="IPR011009">
    <property type="entry name" value="Kinase-like_dom_sf"/>
</dbReference>
<protein>
    <submittedName>
        <fullName evidence="6">Protein kinase</fullName>
    </submittedName>
</protein>
<dbReference type="SMART" id="SM00320">
    <property type="entry name" value="WD40"/>
    <property type="match status" value="9"/>
</dbReference>
<evidence type="ECO:0000313" key="6">
    <source>
        <dbReference type="EMBL" id="MBM2615521.1"/>
    </source>
</evidence>
<feature type="repeat" description="WD" evidence="3">
    <location>
        <begin position="914"/>
        <end position="945"/>
    </location>
</feature>
<dbReference type="InterPro" id="IPR011047">
    <property type="entry name" value="Quinoprotein_ADH-like_sf"/>
</dbReference>
<dbReference type="RefSeq" id="WP_203375405.1">
    <property type="nucleotide sequence ID" value="NZ_JAENHP010000002.1"/>
</dbReference>
<dbReference type="Gene3D" id="1.10.510.10">
    <property type="entry name" value="Transferase(Phosphotransferase) domain 1"/>
    <property type="match status" value="1"/>
</dbReference>
<comment type="caution">
    <text evidence="6">The sequence shown here is derived from an EMBL/GenBank/DDBJ whole genome shotgun (WGS) entry which is preliminary data.</text>
</comment>
<evidence type="ECO:0000259" key="5">
    <source>
        <dbReference type="PROSITE" id="PS50011"/>
    </source>
</evidence>
<dbReference type="InterPro" id="IPR011990">
    <property type="entry name" value="TPR-like_helical_dom_sf"/>
</dbReference>
<dbReference type="PANTHER" id="PTHR22847">
    <property type="entry name" value="WD40 REPEAT PROTEIN"/>
    <property type="match status" value="1"/>
</dbReference>
<evidence type="ECO:0000256" key="3">
    <source>
        <dbReference type="PROSITE-ProRule" id="PRU00221"/>
    </source>
</evidence>
<keyword evidence="6" id="KW-0808">Transferase</keyword>